<dbReference type="Proteomes" id="UP000183200">
    <property type="component" value="Unassembled WGS sequence"/>
</dbReference>
<accession>A0A1G9J559</accession>
<evidence type="ECO:0000313" key="2">
    <source>
        <dbReference type="Proteomes" id="UP000183200"/>
    </source>
</evidence>
<dbReference type="OrthoDB" id="746278at2"/>
<dbReference type="EMBL" id="FNGY01000001">
    <property type="protein sequence ID" value="SDL32343.1"/>
    <property type="molecule type" value="Genomic_DNA"/>
</dbReference>
<gene>
    <name evidence="1" type="ORF">SAMN05421820_101146</name>
</gene>
<protein>
    <submittedName>
        <fullName evidence="1">Uncharacterized protein</fullName>
    </submittedName>
</protein>
<evidence type="ECO:0000313" key="1">
    <source>
        <dbReference type="EMBL" id="SDL32343.1"/>
    </source>
</evidence>
<dbReference type="AlphaFoldDB" id="A0A1G9J559"/>
<dbReference type="RefSeq" id="WP_074603996.1">
    <property type="nucleotide sequence ID" value="NZ_FNGY01000001.1"/>
</dbReference>
<proteinExistence type="predicted"/>
<name>A0A1G9J559_9SPHI</name>
<sequence>MKKCLPLFLFVIIFPGLAICQDVFKGGSKEKFEESRKKIEAGITEKEKDKLEVAMRVLALSVIYERGDESANRKRSFDEVVRKRVNGKSLSEVFSMAENFVKQDHQRRIEKMEAEVKVEELKKQKTGQLKARLNVLQAKPLKADLVNGQLIIYCAFTNQGDRAILNYTTVIGYSSTEDENDGWSCSKGSSGTDIFKAQETKIFSCSYPFEAAKKNSTAIKWDKMTFPIKDFSAYNLVMDCYTEKLEIAGTSYALGNNEFTKEEERALIKSKLELDKLKAEQVSLDDFMMVRKKIKQDYLKSGKVWRKNWQTAFTLATLENQPAVFKLFFL</sequence>
<keyword evidence="2" id="KW-1185">Reference proteome</keyword>
<reference evidence="2" key="1">
    <citation type="submission" date="2016-10" db="EMBL/GenBank/DDBJ databases">
        <authorList>
            <person name="Varghese N."/>
            <person name="Submissions S."/>
        </authorList>
    </citation>
    <scope>NUCLEOTIDE SEQUENCE [LARGE SCALE GENOMIC DNA]</scope>
    <source>
        <strain evidence="2">DSM 19110</strain>
    </source>
</reference>
<organism evidence="1 2">
    <name type="scientific">Pedobacter steynii</name>
    <dbReference type="NCBI Taxonomy" id="430522"/>
    <lineage>
        <taxon>Bacteria</taxon>
        <taxon>Pseudomonadati</taxon>
        <taxon>Bacteroidota</taxon>
        <taxon>Sphingobacteriia</taxon>
        <taxon>Sphingobacteriales</taxon>
        <taxon>Sphingobacteriaceae</taxon>
        <taxon>Pedobacter</taxon>
    </lineage>
</organism>